<accession>A0ABT7YQD3</accession>
<evidence type="ECO:0000313" key="1">
    <source>
        <dbReference type="EMBL" id="MDN3240853.1"/>
    </source>
</evidence>
<proteinExistence type="predicted"/>
<protein>
    <submittedName>
        <fullName evidence="1">Replication initiation protein</fullName>
    </submittedName>
</protein>
<dbReference type="EMBL" id="JAUEMJ010000004">
    <property type="protein sequence ID" value="MDN3240853.1"/>
    <property type="molecule type" value="Genomic_DNA"/>
</dbReference>
<dbReference type="Pfam" id="PF20199">
    <property type="entry name" value="RepSA"/>
    <property type="match status" value="1"/>
</dbReference>
<sequence length="454" mass="48667">MVAAQTYATPLTESSLKSFVSSSSFPDWKARVEAVGGCARPVKLFGRLREVDTKTGLVLSREDRSVWVRCGTRREAACPACSARYEADAYHLVRAGLSGDEEKGVPVSVATRPTAFVTLTAPSFGPVHNRPGNRPCVCGAWHLEADTRLGSPVDPATYDYEAAVLWNNHASALWADFTRRLRRALAHAGGLTVREASEVVCLSYAKVAEYQRRGRVHFHAAVRLDGPGGCSAEPPAWATAEVLADAVRVAAVATEVDAERADASPLALRWGTQLDIQAIDTGSADASTSGPAQVAAGKVAAYIAKYATKSTGATNGIDQQVTLADIDALEATAHAKTMMRTALQLADVPHLADLRLDRWAHMLGYRGHFLTKSRAFSTTFAELRARRAAWVLAKNLLDNGLPDVVIDAEWQVIGFGYRTAEEHTIAAAIAQRHQANRARAVAQASATIGTVVSK</sequence>
<dbReference type="InterPro" id="IPR046828">
    <property type="entry name" value="RepSA"/>
</dbReference>
<dbReference type="RefSeq" id="WP_289957776.1">
    <property type="nucleotide sequence ID" value="NZ_JAUEMJ010000004.1"/>
</dbReference>
<name>A0ABT7YQD3_9ACTN</name>
<evidence type="ECO:0000313" key="2">
    <source>
        <dbReference type="Proteomes" id="UP001171902"/>
    </source>
</evidence>
<comment type="caution">
    <text evidence="1">The sequence shown here is derived from an EMBL/GenBank/DDBJ whole genome shotgun (WGS) entry which is preliminary data.</text>
</comment>
<keyword evidence="2" id="KW-1185">Reference proteome</keyword>
<gene>
    <name evidence="1" type="ORF">QWI33_14045</name>
</gene>
<dbReference type="Proteomes" id="UP001171902">
    <property type="component" value="Unassembled WGS sequence"/>
</dbReference>
<reference evidence="1" key="1">
    <citation type="submission" date="2023-06" db="EMBL/GenBank/DDBJ databases">
        <title>Gycomyces niveus sp.nov., a novel actinomycete isolated from soil in Shouguang.</title>
        <authorList>
            <person name="Yang X."/>
            <person name="Zhao J."/>
        </authorList>
    </citation>
    <scope>NUCLEOTIDE SEQUENCE</scope>
    <source>
        <strain evidence="1">NEAU C2</strain>
    </source>
</reference>
<organism evidence="1 2">
    <name type="scientific">Glycomyces tritici</name>
    <dbReference type="NCBI Taxonomy" id="2665176"/>
    <lineage>
        <taxon>Bacteria</taxon>
        <taxon>Bacillati</taxon>
        <taxon>Actinomycetota</taxon>
        <taxon>Actinomycetes</taxon>
        <taxon>Glycomycetales</taxon>
        <taxon>Glycomycetaceae</taxon>
        <taxon>Glycomyces</taxon>
    </lineage>
</organism>